<evidence type="ECO:0000256" key="3">
    <source>
        <dbReference type="ARBA" id="ARBA00022692"/>
    </source>
</evidence>
<evidence type="ECO:0000256" key="6">
    <source>
        <dbReference type="SAM" id="Phobius"/>
    </source>
</evidence>
<name>A0A0G1RIK2_9BACT</name>
<evidence type="ECO:0008006" key="9">
    <source>
        <dbReference type="Google" id="ProtNLM"/>
    </source>
</evidence>
<keyword evidence="3 6" id="KW-0812">Transmembrane</keyword>
<evidence type="ECO:0000256" key="2">
    <source>
        <dbReference type="ARBA" id="ARBA00022475"/>
    </source>
</evidence>
<feature type="transmembrane region" description="Helical" evidence="6">
    <location>
        <begin position="234"/>
        <end position="256"/>
    </location>
</feature>
<dbReference type="PANTHER" id="PTHR30250:SF11">
    <property type="entry name" value="O-ANTIGEN TRANSPORTER-RELATED"/>
    <property type="match status" value="1"/>
</dbReference>
<evidence type="ECO:0000256" key="4">
    <source>
        <dbReference type="ARBA" id="ARBA00022989"/>
    </source>
</evidence>
<organism evidence="7 8">
    <name type="scientific">Candidatus Collierbacteria bacterium GW2011_GWE1_46_18</name>
    <dbReference type="NCBI Taxonomy" id="1618399"/>
    <lineage>
        <taxon>Bacteria</taxon>
        <taxon>Candidatus Collieribacteriota</taxon>
    </lineage>
</organism>
<feature type="transmembrane region" description="Helical" evidence="6">
    <location>
        <begin position="202"/>
        <end position="222"/>
    </location>
</feature>
<reference evidence="7" key="1">
    <citation type="journal article" date="2015" name="Nature">
        <title>rRNA introns, odd ribosomes, and small enigmatic genomes across a large radiation of phyla.</title>
        <authorList>
            <person name="Brown C.T."/>
            <person name="Hug L.A."/>
            <person name="Thomas B.C."/>
            <person name="Sharon I."/>
            <person name="Castelle C.J."/>
            <person name="Singh A."/>
            <person name="Wilkins M.J."/>
            <person name="Williams K.H."/>
            <person name="Banfield J.F."/>
        </authorList>
    </citation>
    <scope>NUCLEOTIDE SEQUENCE [LARGE SCALE GENOMIC DNA]</scope>
</reference>
<accession>A0A0G1RIK2</accession>
<dbReference type="InterPro" id="IPR002797">
    <property type="entry name" value="Polysacc_synth"/>
</dbReference>
<comment type="subcellular location">
    <subcellularLocation>
        <location evidence="1">Cell membrane</location>
        <topology evidence="1">Multi-pass membrane protein</topology>
    </subcellularLocation>
</comment>
<dbReference type="InterPro" id="IPR050833">
    <property type="entry name" value="Poly_Biosynth_Transport"/>
</dbReference>
<proteinExistence type="predicted"/>
<feature type="transmembrane region" description="Helical" evidence="6">
    <location>
        <begin position="349"/>
        <end position="370"/>
    </location>
</feature>
<dbReference type="EMBL" id="LCMC01000011">
    <property type="protein sequence ID" value="KKU29838.1"/>
    <property type="molecule type" value="Genomic_DNA"/>
</dbReference>
<protein>
    <recommendedName>
        <fullName evidence="9">Polysaccharide biosynthesis protein</fullName>
    </recommendedName>
</protein>
<evidence type="ECO:0000313" key="7">
    <source>
        <dbReference type="EMBL" id="KKU29838.1"/>
    </source>
</evidence>
<evidence type="ECO:0000256" key="5">
    <source>
        <dbReference type="ARBA" id="ARBA00023136"/>
    </source>
</evidence>
<dbReference type="PANTHER" id="PTHR30250">
    <property type="entry name" value="PST FAMILY PREDICTED COLANIC ACID TRANSPORTER"/>
    <property type="match status" value="1"/>
</dbReference>
<dbReference type="AlphaFoldDB" id="A0A0G1RIK2"/>
<evidence type="ECO:0000313" key="8">
    <source>
        <dbReference type="Proteomes" id="UP000034510"/>
    </source>
</evidence>
<keyword evidence="4 6" id="KW-1133">Transmembrane helix</keyword>
<feature type="transmembrane region" description="Helical" evidence="6">
    <location>
        <begin position="276"/>
        <end position="298"/>
    </location>
</feature>
<keyword evidence="5 6" id="KW-0472">Membrane</keyword>
<dbReference type="Proteomes" id="UP000034510">
    <property type="component" value="Unassembled WGS sequence"/>
</dbReference>
<keyword evidence="2" id="KW-1003">Cell membrane</keyword>
<feature type="transmembrane region" description="Helical" evidence="6">
    <location>
        <begin position="407"/>
        <end position="429"/>
    </location>
</feature>
<feature type="transmembrane region" description="Helical" evidence="6">
    <location>
        <begin position="173"/>
        <end position="196"/>
    </location>
</feature>
<dbReference type="GO" id="GO:0005886">
    <property type="term" value="C:plasma membrane"/>
    <property type="evidence" value="ECO:0007669"/>
    <property type="project" value="UniProtKB-SubCell"/>
</dbReference>
<comment type="caution">
    <text evidence="7">The sequence shown here is derived from an EMBL/GenBank/DDBJ whole genome shotgun (WGS) entry which is preliminary data.</text>
</comment>
<evidence type="ECO:0000256" key="1">
    <source>
        <dbReference type="ARBA" id="ARBA00004651"/>
    </source>
</evidence>
<feature type="transmembrane region" description="Helical" evidence="6">
    <location>
        <begin position="107"/>
        <end position="130"/>
    </location>
</feature>
<feature type="transmembrane region" description="Helical" evidence="6">
    <location>
        <begin position="382"/>
        <end position="401"/>
    </location>
</feature>
<feature type="transmembrane region" description="Helical" evidence="6">
    <location>
        <begin position="70"/>
        <end position="95"/>
    </location>
</feature>
<feature type="transmembrane region" description="Helical" evidence="6">
    <location>
        <begin position="319"/>
        <end position="337"/>
    </location>
</feature>
<sequence>MIQPYIKKRIILVVERIHVLIFHKKTGLDMNRFLSGLSVVFVGTFFSSIVLYLVNIFGGRIVGLANFGKFQLILSISQFLTIPMIFGLSTASIKYIAEHKNEDSKNLVMSTSFISYAAFTTISAVVLFLFKNTFSGMFGVNNNIFVLSIFFSIFLSSFYISRSFLQGYLKFKMLSTLDIAYSLMIFVSFVTAIYIFHIEGLYGLFFAYSVGYIAYLIFYLLSIRKIRLIFDKEMFIKIIHYSFYAISGSVIGLLYGNVDKLILNKYYSDISVGLYSAYYISSTVVISQIMQIVITLFFPTVSSINNKYSIINKTKILSWLIFIFSTLLSIPITYFSLKIMGGSFQINPALIIVFSINAGVVASYQLRMWLINSDGLSGVKTTVFGSLFIGIVNFLLCSMLIPKYSILGASISLLISNTLLCLYFSYMVIKLQLKYEQ</sequence>
<feature type="transmembrane region" description="Helical" evidence="6">
    <location>
        <begin position="33"/>
        <end position="58"/>
    </location>
</feature>
<feature type="transmembrane region" description="Helical" evidence="6">
    <location>
        <begin position="142"/>
        <end position="161"/>
    </location>
</feature>
<dbReference type="Pfam" id="PF01943">
    <property type="entry name" value="Polysacc_synt"/>
    <property type="match status" value="1"/>
</dbReference>
<gene>
    <name evidence="7" type="ORF">UX41_C0011G0010</name>
</gene>